<dbReference type="InterPro" id="IPR057403">
    <property type="entry name" value="Beta-prop_Aladin"/>
</dbReference>
<dbReference type="InterPro" id="IPR015943">
    <property type="entry name" value="WD40/YVTN_repeat-like_dom_sf"/>
</dbReference>
<dbReference type="PANTHER" id="PTHR14494:SF0">
    <property type="entry name" value="ALADIN"/>
    <property type="match status" value="1"/>
</dbReference>
<reference evidence="2 3" key="1">
    <citation type="journal article" date="2023" name="BMC Biol.">
        <title>The compact genome of the sponge Oopsacas minuta (Hexactinellida) is lacking key metazoan core genes.</title>
        <authorList>
            <person name="Santini S."/>
            <person name="Schenkelaars Q."/>
            <person name="Jourda C."/>
            <person name="Duchesne M."/>
            <person name="Belahbib H."/>
            <person name="Rocher C."/>
            <person name="Selva M."/>
            <person name="Riesgo A."/>
            <person name="Vervoort M."/>
            <person name="Leys S.P."/>
            <person name="Kodjabachian L."/>
            <person name="Le Bivic A."/>
            <person name="Borchiellini C."/>
            <person name="Claverie J.M."/>
            <person name="Renard E."/>
        </authorList>
    </citation>
    <scope>NUCLEOTIDE SEQUENCE [LARGE SCALE GENOMIC DNA]</scope>
    <source>
        <strain evidence="2">SPO-2</strain>
    </source>
</reference>
<dbReference type="AlphaFoldDB" id="A0AAV7JWI5"/>
<evidence type="ECO:0000313" key="2">
    <source>
        <dbReference type="EMBL" id="KAI6653212.1"/>
    </source>
</evidence>
<sequence>MSILSNTLHLPEVGHVTILEKDCRLVSLPLPNCSPDGLSSHDITDTLSFINAQKLAASSNANIPDFIVPVASVLTHTQSSSSSLQDVGTNTSLSLSGITEPSPFVERDENPWKRAWLSFRSGRDIPSLLNKLSTSLQTRNTQRDKIASKAAYSISLCISLFESLYRFISPQLGFGLSVTQQLDIFSSICQTGPIRCIAWHPYLSLLAISVSDHIVQLQNLHKPDNPLGLLRHRYQRNITCVEFSKVTGTQLAIACTGGILVWFIEHSALVQGTSTYPTRWYSYAPGCPVISLAWSPNQTLLASCSSATRHILLVDTPTGLSQPVSRMLTRGICLLEWSPDGSKLLAASCTPAFRVWSADTWTPELWDGMSDRIQTAKWNPDGTLLLFAIRNEPYLYSLTFSGSDGTDTSIREGVGGSKSAVKCVDLSPVLCTSNGGTQMEIGGCIQQISWDSKGERLALLFSPEATPSAQELVLILRTKSGPVLSITPVGFIRGPPYSIPLLISFRPSIDTGAMLLVVWNSGYVSLLPFDYNSRTQFENTVESHRATSTPVFHSSNFLSFSRQHNIPYPMLFSPVTAKSSPIFS</sequence>
<organism evidence="2 3">
    <name type="scientific">Oopsacas minuta</name>
    <dbReference type="NCBI Taxonomy" id="111878"/>
    <lineage>
        <taxon>Eukaryota</taxon>
        <taxon>Metazoa</taxon>
        <taxon>Porifera</taxon>
        <taxon>Hexactinellida</taxon>
        <taxon>Hexasterophora</taxon>
        <taxon>Lyssacinosida</taxon>
        <taxon>Leucopsacidae</taxon>
        <taxon>Oopsacas</taxon>
    </lineage>
</organism>
<proteinExistence type="predicted"/>
<dbReference type="PANTHER" id="PTHR14494">
    <property type="entry name" value="ALADIN/ADRACALIN/AAAS"/>
    <property type="match status" value="1"/>
</dbReference>
<accession>A0AAV7JWI5</accession>
<dbReference type="SUPFAM" id="SSF50978">
    <property type="entry name" value="WD40 repeat-like"/>
    <property type="match status" value="1"/>
</dbReference>
<gene>
    <name evidence="2" type="ORF">LOD99_3737</name>
</gene>
<dbReference type="EMBL" id="JAKMXF010000288">
    <property type="protein sequence ID" value="KAI6653212.1"/>
    <property type="molecule type" value="Genomic_DNA"/>
</dbReference>
<keyword evidence="3" id="KW-1185">Reference proteome</keyword>
<dbReference type="Proteomes" id="UP001165289">
    <property type="component" value="Unassembled WGS sequence"/>
</dbReference>
<name>A0AAV7JWI5_9METZ</name>
<dbReference type="InterPro" id="IPR036322">
    <property type="entry name" value="WD40_repeat_dom_sf"/>
</dbReference>
<dbReference type="Gene3D" id="2.130.10.10">
    <property type="entry name" value="YVTN repeat-like/Quinoprotein amine dehydrogenase"/>
    <property type="match status" value="2"/>
</dbReference>
<dbReference type="InterPro" id="IPR001680">
    <property type="entry name" value="WD40_rpt"/>
</dbReference>
<dbReference type="GO" id="GO:0005643">
    <property type="term" value="C:nuclear pore"/>
    <property type="evidence" value="ECO:0007669"/>
    <property type="project" value="TreeGrafter"/>
</dbReference>
<feature type="domain" description="Aladin seven-bladed propeller" evidence="1">
    <location>
        <begin position="190"/>
        <end position="529"/>
    </location>
</feature>
<protein>
    <recommendedName>
        <fullName evidence="1">Aladin seven-bladed propeller domain-containing protein</fullName>
    </recommendedName>
</protein>
<dbReference type="GO" id="GO:0006913">
    <property type="term" value="P:nucleocytoplasmic transport"/>
    <property type="evidence" value="ECO:0007669"/>
    <property type="project" value="TreeGrafter"/>
</dbReference>
<evidence type="ECO:0000259" key="1">
    <source>
        <dbReference type="Pfam" id="PF25460"/>
    </source>
</evidence>
<dbReference type="Pfam" id="PF25460">
    <property type="entry name" value="Beta-prop_Aladin"/>
    <property type="match status" value="1"/>
</dbReference>
<comment type="caution">
    <text evidence="2">The sequence shown here is derived from an EMBL/GenBank/DDBJ whole genome shotgun (WGS) entry which is preliminary data.</text>
</comment>
<evidence type="ECO:0000313" key="3">
    <source>
        <dbReference type="Proteomes" id="UP001165289"/>
    </source>
</evidence>
<dbReference type="SMART" id="SM00320">
    <property type="entry name" value="WD40"/>
    <property type="match status" value="4"/>
</dbReference>
<dbReference type="InterPro" id="IPR045139">
    <property type="entry name" value="Aladin"/>
</dbReference>